<keyword evidence="4" id="KW-0326">Glycosidase</keyword>
<dbReference type="GO" id="GO:0016020">
    <property type="term" value="C:membrane"/>
    <property type="evidence" value="ECO:0007669"/>
    <property type="project" value="GOC"/>
</dbReference>
<dbReference type="EMBL" id="DXCV01000033">
    <property type="protein sequence ID" value="HIY87843.1"/>
    <property type="molecule type" value="Genomic_DNA"/>
</dbReference>
<dbReference type="Gene3D" id="3.20.20.80">
    <property type="entry name" value="Glycosidases"/>
    <property type="match status" value="1"/>
</dbReference>
<name>A0A9D1ZHH5_9BACE</name>
<dbReference type="InterPro" id="IPR033453">
    <property type="entry name" value="Glyco_hydro_30_TIM-barrel"/>
</dbReference>
<dbReference type="InterPro" id="IPR017853">
    <property type="entry name" value="GH"/>
</dbReference>
<dbReference type="SUPFAM" id="SSF51011">
    <property type="entry name" value="Glycosyl hydrolase domain"/>
    <property type="match status" value="1"/>
</dbReference>
<evidence type="ECO:0000313" key="8">
    <source>
        <dbReference type="EMBL" id="HIY87843.1"/>
    </source>
</evidence>
<sequence>MSFTACMACSDSNDGTGTTPEPEPEPVPTDGVSYYLTTSNRAYDLTPGTLDFGEGSNMSPSTVRLDPATRYQQMDGFGAAITGSTSYNLSLMPAEARAKFLEETFSPEHYGYSYVRIAIGCSDFSIAGEYTCCDTEGIENFALTTEETDYVIPALKQILAINPDVKIIAAPWTCPRWMKVEDLQSLKPYNSWTGGQLNPKYYQDYATYFVKWLQAFKDAGVDVDAISVENEPLNRGNSASLYMGWEEQRDFVKTALGPALQQNGFGHVQIYAFDHNYNYDNIAEQQDYSLKIFQDAEAKKYFTGTAFHDYGGTRDELQDVHQKAPDMELLFTETSIGEWNNGRDLSQTLNRDMENIALGTVNNWCVGVIVWNLMLDSDQGPYGGPGACTTCYGAVDVDNTNYTTITRNSHYYIIAHLASVVKPGATRIGTSGYTDEGIVYAAFENTDGTYAFVLSNANQEAQRVTVDDGTHYFSFEVPARAAISYRWKK</sequence>
<dbReference type="Proteomes" id="UP000886851">
    <property type="component" value="Unassembled WGS sequence"/>
</dbReference>
<organism evidence="8 9">
    <name type="scientific">Candidatus Bacteroides pullicola</name>
    <dbReference type="NCBI Taxonomy" id="2838475"/>
    <lineage>
        <taxon>Bacteria</taxon>
        <taxon>Pseudomonadati</taxon>
        <taxon>Bacteroidota</taxon>
        <taxon>Bacteroidia</taxon>
        <taxon>Bacteroidales</taxon>
        <taxon>Bacteroidaceae</taxon>
        <taxon>Bacteroides</taxon>
    </lineage>
</organism>
<evidence type="ECO:0000256" key="1">
    <source>
        <dbReference type="ARBA" id="ARBA00005382"/>
    </source>
</evidence>
<comment type="similarity">
    <text evidence="1 4">Belongs to the glycosyl hydrolase 30 family.</text>
</comment>
<dbReference type="PANTHER" id="PTHR11069:SF23">
    <property type="entry name" value="LYSOSOMAL ACID GLUCOSYLCERAMIDASE"/>
    <property type="match status" value="1"/>
</dbReference>
<evidence type="ECO:0000313" key="9">
    <source>
        <dbReference type="Proteomes" id="UP000886851"/>
    </source>
</evidence>
<reference evidence="8" key="2">
    <citation type="submission" date="2021-04" db="EMBL/GenBank/DDBJ databases">
        <authorList>
            <person name="Gilroy R."/>
        </authorList>
    </citation>
    <scope>NUCLEOTIDE SEQUENCE</scope>
    <source>
        <strain evidence="8">Gambia2-208</strain>
    </source>
</reference>
<proteinExistence type="inferred from homology"/>
<accession>A0A9D1ZHH5</accession>
<evidence type="ECO:0000256" key="5">
    <source>
        <dbReference type="SAM" id="MobiDB-lite"/>
    </source>
</evidence>
<evidence type="ECO:0000256" key="3">
    <source>
        <dbReference type="ARBA" id="ARBA00022801"/>
    </source>
</evidence>
<gene>
    <name evidence="8" type="ORF">H9824_03935</name>
</gene>
<dbReference type="SUPFAM" id="SSF51445">
    <property type="entry name" value="(Trans)glycosidases"/>
    <property type="match status" value="1"/>
</dbReference>
<keyword evidence="2" id="KW-0732">Signal</keyword>
<keyword evidence="3 4" id="KW-0378">Hydrolase</keyword>
<dbReference type="Pfam" id="PF17189">
    <property type="entry name" value="Glyco_hydro_30C"/>
    <property type="match status" value="1"/>
</dbReference>
<evidence type="ECO:0000256" key="4">
    <source>
        <dbReference type="RuleBase" id="RU361188"/>
    </source>
</evidence>
<evidence type="ECO:0000259" key="6">
    <source>
        <dbReference type="Pfam" id="PF02055"/>
    </source>
</evidence>
<dbReference type="InterPro" id="IPR033452">
    <property type="entry name" value="GH30_C"/>
</dbReference>
<comment type="caution">
    <text evidence="8">The sequence shown here is derived from an EMBL/GenBank/DDBJ whole genome shotgun (WGS) entry which is preliminary data.</text>
</comment>
<protein>
    <submittedName>
        <fullName evidence="8">Glucosylceramidase</fullName>
    </submittedName>
</protein>
<evidence type="ECO:0000256" key="2">
    <source>
        <dbReference type="ARBA" id="ARBA00022729"/>
    </source>
</evidence>
<dbReference type="AlphaFoldDB" id="A0A9D1ZHH5"/>
<feature type="domain" description="Glycosyl hydrolase family 30 beta sandwich" evidence="7">
    <location>
        <begin position="424"/>
        <end position="485"/>
    </location>
</feature>
<evidence type="ECO:0000259" key="7">
    <source>
        <dbReference type="Pfam" id="PF17189"/>
    </source>
</evidence>
<dbReference type="Gene3D" id="2.60.40.1180">
    <property type="entry name" value="Golgi alpha-mannosidase II"/>
    <property type="match status" value="1"/>
</dbReference>
<feature type="region of interest" description="Disordered" evidence="5">
    <location>
        <begin position="1"/>
        <end position="28"/>
    </location>
</feature>
<dbReference type="GO" id="GO:0006680">
    <property type="term" value="P:glucosylceramide catabolic process"/>
    <property type="evidence" value="ECO:0007669"/>
    <property type="project" value="TreeGrafter"/>
</dbReference>
<reference evidence="8" key="1">
    <citation type="journal article" date="2021" name="PeerJ">
        <title>Extensive microbial diversity within the chicken gut microbiome revealed by metagenomics and culture.</title>
        <authorList>
            <person name="Gilroy R."/>
            <person name="Ravi A."/>
            <person name="Getino M."/>
            <person name="Pursley I."/>
            <person name="Horton D.L."/>
            <person name="Alikhan N.F."/>
            <person name="Baker D."/>
            <person name="Gharbi K."/>
            <person name="Hall N."/>
            <person name="Watson M."/>
            <person name="Adriaenssens E.M."/>
            <person name="Foster-Nyarko E."/>
            <person name="Jarju S."/>
            <person name="Secka A."/>
            <person name="Antonio M."/>
            <person name="Oren A."/>
            <person name="Chaudhuri R.R."/>
            <person name="La Ragione R."/>
            <person name="Hildebrand F."/>
            <person name="Pallen M.J."/>
        </authorList>
    </citation>
    <scope>NUCLEOTIDE SEQUENCE</scope>
    <source>
        <strain evidence="8">Gambia2-208</strain>
    </source>
</reference>
<dbReference type="GO" id="GO:0004348">
    <property type="term" value="F:glucosylceramidase activity"/>
    <property type="evidence" value="ECO:0007669"/>
    <property type="project" value="InterPro"/>
</dbReference>
<dbReference type="InterPro" id="IPR013780">
    <property type="entry name" value="Glyco_hydro_b"/>
</dbReference>
<dbReference type="PANTHER" id="PTHR11069">
    <property type="entry name" value="GLUCOSYLCERAMIDASE"/>
    <property type="match status" value="1"/>
</dbReference>
<dbReference type="Pfam" id="PF02055">
    <property type="entry name" value="Glyco_hydro_30"/>
    <property type="match status" value="1"/>
</dbReference>
<dbReference type="InterPro" id="IPR001139">
    <property type="entry name" value="Glyco_hydro_30"/>
</dbReference>
<feature type="domain" description="Glycosyl hydrolase family 30 TIM-barrel" evidence="6">
    <location>
        <begin position="75"/>
        <end position="418"/>
    </location>
</feature>
<dbReference type="PRINTS" id="PR00843">
    <property type="entry name" value="GLHYDRLASE30"/>
</dbReference>